<sequence>MDNSVVIAWIRCKYSLILLLIYVKQLMRVSQQFSS</sequence>
<keyword evidence="1" id="KW-0812">Transmembrane</keyword>
<organism evidence="2">
    <name type="scientific">Schistosoma haematobium</name>
    <name type="common">Blood fluke</name>
    <dbReference type="NCBI Taxonomy" id="6185"/>
    <lineage>
        <taxon>Eukaryota</taxon>
        <taxon>Metazoa</taxon>
        <taxon>Spiralia</taxon>
        <taxon>Lophotrochozoa</taxon>
        <taxon>Platyhelminthes</taxon>
        <taxon>Trematoda</taxon>
        <taxon>Digenea</taxon>
        <taxon>Strigeidida</taxon>
        <taxon>Schistosomatoidea</taxon>
        <taxon>Schistosomatidae</taxon>
        <taxon>Schistosoma</taxon>
    </lineage>
</organism>
<name>A0A095B0H7_SCHHA</name>
<feature type="transmembrane region" description="Helical" evidence="1">
    <location>
        <begin position="6"/>
        <end position="23"/>
    </location>
</feature>
<protein>
    <submittedName>
        <fullName evidence="2">Uncharacterized protein</fullName>
    </submittedName>
</protein>
<reference evidence="2" key="1">
    <citation type="journal article" date="2012" name="Nat. Genet.">
        <title>Whole-genome sequence of Schistosoma haematobium.</title>
        <authorList>
            <person name="Young N.D."/>
            <person name="Jex A.R."/>
            <person name="Li B."/>
            <person name="Liu S."/>
            <person name="Yang L."/>
            <person name="Xiong Z."/>
            <person name="Li Y."/>
            <person name="Cantacessi C."/>
            <person name="Hall R.S."/>
            <person name="Xu X."/>
            <person name="Chen F."/>
            <person name="Wu X."/>
            <person name="Zerlotini A."/>
            <person name="Oliveira G."/>
            <person name="Hofmann A."/>
            <person name="Zhang G."/>
            <person name="Fang X."/>
            <person name="Kang Y."/>
            <person name="Campbell B.E."/>
            <person name="Loukas A."/>
            <person name="Ranganathan S."/>
            <person name="Rollinson D."/>
            <person name="Rinaldi G."/>
            <person name="Brindley P.J."/>
            <person name="Yang H."/>
            <person name="Wang J."/>
            <person name="Wang J."/>
            <person name="Gasser R.B."/>
        </authorList>
    </citation>
    <scope>NUCLEOTIDE SEQUENCE [LARGE SCALE GENOMIC DNA]</scope>
</reference>
<gene>
    <name evidence="2" type="ORF">MS3_09051</name>
</gene>
<keyword evidence="1" id="KW-1133">Transmembrane helix</keyword>
<keyword evidence="1" id="KW-0472">Membrane</keyword>
<evidence type="ECO:0000256" key="1">
    <source>
        <dbReference type="SAM" id="Phobius"/>
    </source>
</evidence>
<evidence type="ECO:0000313" key="2">
    <source>
        <dbReference type="EMBL" id="KGB40576.1"/>
    </source>
</evidence>
<dbReference type="EMBL" id="KL251510">
    <property type="protein sequence ID" value="KGB40576.1"/>
    <property type="molecule type" value="Genomic_DNA"/>
</dbReference>
<proteinExistence type="predicted"/>
<accession>A0A095B0H7</accession>
<dbReference type="AlphaFoldDB" id="A0A095B0H7"/>